<protein>
    <recommendedName>
        <fullName evidence="3">RES domain-containing protein</fullName>
    </recommendedName>
</protein>
<evidence type="ECO:0008006" key="3">
    <source>
        <dbReference type="Google" id="ProtNLM"/>
    </source>
</evidence>
<evidence type="ECO:0000313" key="2">
    <source>
        <dbReference type="Proteomes" id="UP001064933"/>
    </source>
</evidence>
<organism evidence="1 2">
    <name type="scientific">Roseateles amylovorans</name>
    <dbReference type="NCBI Taxonomy" id="2978473"/>
    <lineage>
        <taxon>Bacteria</taxon>
        <taxon>Pseudomonadati</taxon>
        <taxon>Pseudomonadota</taxon>
        <taxon>Betaproteobacteria</taxon>
        <taxon>Burkholderiales</taxon>
        <taxon>Sphaerotilaceae</taxon>
        <taxon>Roseateles</taxon>
    </lineage>
</organism>
<proteinExistence type="predicted"/>
<gene>
    <name evidence="1" type="ORF">N4261_18025</name>
</gene>
<dbReference type="RefSeq" id="WP_261756656.1">
    <property type="nucleotide sequence ID" value="NZ_CP104562.2"/>
</dbReference>
<keyword evidence="2" id="KW-1185">Reference proteome</keyword>
<sequence>MDSALLVVPSVIVPEECNVLVNPRHAQAQQISATKLRPWFYDQRFK</sequence>
<dbReference type="Proteomes" id="UP001064933">
    <property type="component" value="Chromosome"/>
</dbReference>
<evidence type="ECO:0000313" key="1">
    <source>
        <dbReference type="EMBL" id="UXH76914.1"/>
    </source>
</evidence>
<dbReference type="EMBL" id="CP104562">
    <property type="protein sequence ID" value="UXH76914.1"/>
    <property type="molecule type" value="Genomic_DNA"/>
</dbReference>
<reference evidence="1" key="1">
    <citation type="submission" date="2022-10" db="EMBL/GenBank/DDBJ databases">
        <title>Characterization and whole genome sequencing of a new Roseateles species, isolated from fresh water.</title>
        <authorList>
            <person name="Guliayeva D.Y."/>
            <person name="Akhremchuk A.E."/>
            <person name="Sikolenko M.A."/>
            <person name="Valentovich L.N."/>
            <person name="Sidarenka A.V."/>
        </authorList>
    </citation>
    <scope>NUCLEOTIDE SEQUENCE</scope>
    <source>
        <strain evidence="1">BIM B-1768</strain>
    </source>
</reference>
<name>A0ABY6AWY4_9BURK</name>
<accession>A0ABY6AWY4</accession>